<evidence type="ECO:0000313" key="1">
    <source>
        <dbReference type="EMBL" id="KAF2466326.1"/>
    </source>
</evidence>
<gene>
    <name evidence="1" type="ORF">BDR25DRAFT_77486</name>
</gene>
<proteinExistence type="predicted"/>
<dbReference type="EMBL" id="MU003525">
    <property type="protein sequence ID" value="KAF2466326.1"/>
    <property type="molecule type" value="Genomic_DNA"/>
</dbReference>
<dbReference type="Proteomes" id="UP000799755">
    <property type="component" value="Unassembled WGS sequence"/>
</dbReference>
<name>A0ACB6QJL5_9PLEO</name>
<protein>
    <submittedName>
        <fullName evidence="1">Uncharacterized protein</fullName>
    </submittedName>
</protein>
<reference evidence="1" key="1">
    <citation type="journal article" date="2020" name="Stud. Mycol.">
        <title>101 Dothideomycetes genomes: a test case for predicting lifestyles and emergence of pathogens.</title>
        <authorList>
            <person name="Haridas S."/>
            <person name="Albert R."/>
            <person name="Binder M."/>
            <person name="Bloem J."/>
            <person name="Labutti K."/>
            <person name="Salamov A."/>
            <person name="Andreopoulos B."/>
            <person name="Baker S."/>
            <person name="Barry K."/>
            <person name="Bills G."/>
            <person name="Bluhm B."/>
            <person name="Cannon C."/>
            <person name="Castanera R."/>
            <person name="Culley D."/>
            <person name="Daum C."/>
            <person name="Ezra D."/>
            <person name="Gonzalez J."/>
            <person name="Henrissat B."/>
            <person name="Kuo A."/>
            <person name="Liang C."/>
            <person name="Lipzen A."/>
            <person name="Lutzoni F."/>
            <person name="Magnuson J."/>
            <person name="Mondo S."/>
            <person name="Nolan M."/>
            <person name="Ohm R."/>
            <person name="Pangilinan J."/>
            <person name="Park H.-J."/>
            <person name="Ramirez L."/>
            <person name="Alfaro M."/>
            <person name="Sun H."/>
            <person name="Tritt A."/>
            <person name="Yoshinaga Y."/>
            <person name="Zwiers L.-H."/>
            <person name="Turgeon B."/>
            <person name="Goodwin S."/>
            <person name="Spatafora J."/>
            <person name="Crous P."/>
            <person name="Grigoriev I."/>
        </authorList>
    </citation>
    <scope>NUCLEOTIDE SEQUENCE</scope>
    <source>
        <strain evidence="1">ATCC 200398</strain>
    </source>
</reference>
<organism evidence="1 2">
    <name type="scientific">Lindgomyces ingoldianus</name>
    <dbReference type="NCBI Taxonomy" id="673940"/>
    <lineage>
        <taxon>Eukaryota</taxon>
        <taxon>Fungi</taxon>
        <taxon>Dikarya</taxon>
        <taxon>Ascomycota</taxon>
        <taxon>Pezizomycotina</taxon>
        <taxon>Dothideomycetes</taxon>
        <taxon>Pleosporomycetidae</taxon>
        <taxon>Pleosporales</taxon>
        <taxon>Lindgomycetaceae</taxon>
        <taxon>Lindgomyces</taxon>
    </lineage>
</organism>
<sequence length="781" mass="86358">MASTMQAFQDIDFIVEPDSMDLGSEAGNLYMDEDMTLLGDSTAGNGVDDEQDVELQDARSETARGSQVGEPDAFMADLVDEINYSDEEIEDGDTNQHQQIAEVDQEIANVPEQELIVDVEAPAVAQAPQATASSNAKSDVQHENPTNTLGNEEKPFDWDQDFIDYSDDEAPEGRVDPAPAADNDAGFDFVETAEQHEETGDYPEDETADHGAAESTEQDPDESAEHTYDNTIGQDFTTLDDEAYDGYTGQEFDEFAAEQIYGDAAEETYIDAAQEPYEDASVHTNEYSPRSTDAAVQTDEDAPQQTNEGRAKENHQETVGQTSEDALEQDFDEFAGQSYDETVEQSLNESPQYDHEEIGELDLPESGNQAPEGNIANAPKESTEQYLVGYSDHTYGETIELSDSAEHADEQAGEQDINEFAESTYDETTTLDEAVEHAYVQTEERGLHDPADETHEDSVGEQFGETIGHDFDETDKDEPNELAEHEFSETEQQGFDTGGVKSGETVEAGLDNSAKLEQCSTADAGWKETEDESAMSNANQEVSAERGESDHRNNVDTTAPDDDFVSDPLHPVSVRYDGHEMMLFPLQTSETNHTYLLSDESVAYGTILDLFQACRQCLGDSIGEDTELRLDLPGLKLEFSEDFISCNSISLTKILSIYKELKAADGVQDAPPLEMILRKCENPVTSRLAWLEECADTNLGFLASQEKPEPSDQPVQHQEYNEESDEEYGEESISNDPGDQIDDDGHTQDQQGSKRTFVEFEEEEEHVDDEDSSPKRVKTAE</sequence>
<accession>A0ACB6QJL5</accession>
<comment type="caution">
    <text evidence="1">The sequence shown here is derived from an EMBL/GenBank/DDBJ whole genome shotgun (WGS) entry which is preliminary data.</text>
</comment>
<keyword evidence="2" id="KW-1185">Reference proteome</keyword>
<evidence type="ECO:0000313" key="2">
    <source>
        <dbReference type="Proteomes" id="UP000799755"/>
    </source>
</evidence>